<protein>
    <submittedName>
        <fullName evidence="3">Uncharacterized protein</fullName>
    </submittedName>
</protein>
<accession>A0A178J5A5</accession>
<dbReference type="RefSeq" id="WP_069665512.1">
    <property type="nucleotide sequence ID" value="NZ_CM004621.1"/>
</dbReference>
<dbReference type="GeneID" id="78074025"/>
<evidence type="ECO:0000313" key="4">
    <source>
        <dbReference type="Proteomes" id="UP001150001"/>
    </source>
</evidence>
<organism evidence="3">
    <name type="scientific">Vibrio europaeus</name>
    <dbReference type="NCBI Taxonomy" id="300876"/>
    <lineage>
        <taxon>Bacteria</taxon>
        <taxon>Pseudomonadati</taxon>
        <taxon>Pseudomonadota</taxon>
        <taxon>Gammaproteobacteria</taxon>
        <taxon>Vibrionales</taxon>
        <taxon>Vibrionaceae</taxon>
        <taxon>Vibrio</taxon>
        <taxon>Vibrio oreintalis group</taxon>
    </lineage>
</organism>
<evidence type="ECO:0000256" key="1">
    <source>
        <dbReference type="SAM" id="SignalP"/>
    </source>
</evidence>
<feature type="signal peptide" evidence="1">
    <location>
        <begin position="1"/>
        <end position="20"/>
    </location>
</feature>
<dbReference type="OrthoDB" id="9990096at2"/>
<comment type="caution">
    <text evidence="3">The sequence shown here is derived from an EMBL/GenBank/DDBJ whole genome shotgun (WGS) entry which is preliminary data.</text>
</comment>
<name>A0A178J5A5_9VIBR</name>
<geneLocation type="plasmid" evidence="3">
    <name>p57_like</name>
</geneLocation>
<dbReference type="EMBL" id="JAPFIT010000022">
    <property type="protein sequence ID" value="MDC5742333.1"/>
    <property type="molecule type" value="Genomic_DNA"/>
</dbReference>
<sequence>MKTTTALIFSLFFTIAPVSAAECDADFIAHNQKVESLIQSGNVELADAQRDCLAIELGKLEAGKSLYPTFRSFEQEFLTLPRATQISYGHHCKKQLLKTLL</sequence>
<evidence type="ECO:0000313" key="2">
    <source>
        <dbReference type="EMBL" id="MDC5742333.1"/>
    </source>
</evidence>
<dbReference type="Proteomes" id="UP000094761">
    <property type="component" value="Plasmid p57_like"/>
</dbReference>
<dbReference type="Proteomes" id="UP001150001">
    <property type="component" value="Unassembled WGS sequence"/>
</dbReference>
<gene>
    <name evidence="3" type="ORF">AZ468_25025</name>
    <name evidence="2" type="ORF">OPW20_19860</name>
</gene>
<evidence type="ECO:0000313" key="3">
    <source>
        <dbReference type="EMBL" id="OAM96636.1"/>
    </source>
</evidence>
<reference evidence="3" key="1">
    <citation type="submission" date="2016-03" db="EMBL/GenBank/DDBJ databases">
        <title>Draft genome sequence of the Vibrio tubiashii subs. europaeus.</title>
        <authorList>
            <person name="Spinard E."/>
            <person name="Dubert J."/>
            <person name="Nelson D.R."/>
            <person name="Barja J.L."/>
        </authorList>
    </citation>
    <scope>NUCLEOTIDE SEQUENCE [LARGE SCALE GENOMIC DNA]</scope>
    <source>
        <strain evidence="3">PP2-638</strain>
        <plasmid evidence="3">p57_like</plasmid>
    </source>
</reference>
<dbReference type="AlphaFoldDB" id="A0A178J5A5"/>
<reference evidence="2" key="2">
    <citation type="submission" date="2022-11" db="EMBL/GenBank/DDBJ databases">
        <title>Role of the vibriolysin VemA secreted by the emergent pathogen Vibrio europaeus in the colonization of Manila clam mucus.</title>
        <authorList>
            <person name="Martinez C."/>
            <person name="Rodriguez S."/>
            <person name="Vences A."/>
            <person name="Barja J.L."/>
            <person name="Toranzo A.E."/>
            <person name="Dubert J."/>
        </authorList>
    </citation>
    <scope>NUCLEOTIDE SEQUENCE</scope>
    <source>
        <strain evidence="2">3454</strain>
    </source>
</reference>
<keyword evidence="4" id="KW-1185">Reference proteome</keyword>
<keyword evidence="1" id="KW-0732">Signal</keyword>
<feature type="chain" id="PRO_5008089331" evidence="1">
    <location>
        <begin position="21"/>
        <end position="101"/>
    </location>
</feature>
<dbReference type="EMBL" id="LUAX01000009">
    <property type="protein sequence ID" value="OAM96636.1"/>
    <property type="molecule type" value="Genomic_DNA"/>
</dbReference>
<proteinExistence type="predicted"/>
<keyword evidence="3" id="KW-0614">Plasmid</keyword>